<feature type="compositionally biased region" description="Basic residues" evidence="1">
    <location>
        <begin position="67"/>
        <end position="83"/>
    </location>
</feature>
<protein>
    <submittedName>
        <fullName evidence="2">Uncharacterized protein</fullName>
    </submittedName>
</protein>
<sequence>AGPRRPAAGLGRGPDLAGRCPAPGHRKGRQLRLRPQGRGDGVGRIFPLPRLRRDCGRGRHPGGSAARRLHQRPGQHHCLRRARHGDGADGRAAL</sequence>
<feature type="compositionally biased region" description="Basic and acidic residues" evidence="1">
    <location>
        <begin position="84"/>
        <end position="94"/>
    </location>
</feature>
<organism evidence="2">
    <name type="scientific">Tanacetum cinerariifolium</name>
    <name type="common">Dalmatian daisy</name>
    <name type="synonym">Chrysanthemum cinerariifolium</name>
    <dbReference type="NCBI Taxonomy" id="118510"/>
    <lineage>
        <taxon>Eukaryota</taxon>
        <taxon>Viridiplantae</taxon>
        <taxon>Streptophyta</taxon>
        <taxon>Embryophyta</taxon>
        <taxon>Tracheophyta</taxon>
        <taxon>Spermatophyta</taxon>
        <taxon>Magnoliopsida</taxon>
        <taxon>eudicotyledons</taxon>
        <taxon>Gunneridae</taxon>
        <taxon>Pentapetalae</taxon>
        <taxon>asterids</taxon>
        <taxon>campanulids</taxon>
        <taxon>Asterales</taxon>
        <taxon>Asteraceae</taxon>
        <taxon>Asteroideae</taxon>
        <taxon>Anthemideae</taxon>
        <taxon>Anthemidinae</taxon>
        <taxon>Tanacetum</taxon>
    </lineage>
</organism>
<proteinExistence type="predicted"/>
<gene>
    <name evidence="2" type="ORF">Tci_921910</name>
</gene>
<dbReference type="EMBL" id="BKCJ011750378">
    <property type="protein sequence ID" value="GFD49941.1"/>
    <property type="molecule type" value="Genomic_DNA"/>
</dbReference>
<evidence type="ECO:0000313" key="2">
    <source>
        <dbReference type="EMBL" id="GFD49941.1"/>
    </source>
</evidence>
<reference evidence="2" key="1">
    <citation type="journal article" date="2019" name="Sci. Rep.">
        <title>Draft genome of Tanacetum cinerariifolium, the natural source of mosquito coil.</title>
        <authorList>
            <person name="Yamashiro T."/>
            <person name="Shiraishi A."/>
            <person name="Satake H."/>
            <person name="Nakayama K."/>
        </authorList>
    </citation>
    <scope>NUCLEOTIDE SEQUENCE</scope>
</reference>
<feature type="region of interest" description="Disordered" evidence="1">
    <location>
        <begin position="1"/>
        <end position="94"/>
    </location>
</feature>
<evidence type="ECO:0000256" key="1">
    <source>
        <dbReference type="SAM" id="MobiDB-lite"/>
    </source>
</evidence>
<name>A0A699WYL5_TANCI</name>
<accession>A0A699WYL5</accession>
<dbReference type="AlphaFoldDB" id="A0A699WYL5"/>
<comment type="caution">
    <text evidence="2">The sequence shown here is derived from an EMBL/GenBank/DDBJ whole genome shotgun (WGS) entry which is preliminary data.</text>
</comment>
<feature type="non-terminal residue" evidence="2">
    <location>
        <position position="1"/>
    </location>
</feature>